<evidence type="ECO:0008006" key="4">
    <source>
        <dbReference type="Google" id="ProtNLM"/>
    </source>
</evidence>
<protein>
    <recommendedName>
        <fullName evidence="4">DUF4806 domain-containing protein</fullName>
    </recommendedName>
</protein>
<organism evidence="2 3">
    <name type="scientific">Brassicogethes aeneus</name>
    <name type="common">Rape pollen beetle</name>
    <name type="synonym">Meligethes aeneus</name>
    <dbReference type="NCBI Taxonomy" id="1431903"/>
    <lineage>
        <taxon>Eukaryota</taxon>
        <taxon>Metazoa</taxon>
        <taxon>Ecdysozoa</taxon>
        <taxon>Arthropoda</taxon>
        <taxon>Hexapoda</taxon>
        <taxon>Insecta</taxon>
        <taxon>Pterygota</taxon>
        <taxon>Neoptera</taxon>
        <taxon>Endopterygota</taxon>
        <taxon>Coleoptera</taxon>
        <taxon>Polyphaga</taxon>
        <taxon>Cucujiformia</taxon>
        <taxon>Nitidulidae</taxon>
        <taxon>Meligethinae</taxon>
        <taxon>Brassicogethes</taxon>
    </lineage>
</organism>
<feature type="compositionally biased region" description="Polar residues" evidence="1">
    <location>
        <begin position="164"/>
        <end position="182"/>
    </location>
</feature>
<dbReference type="OrthoDB" id="6609483at2759"/>
<dbReference type="AlphaFoldDB" id="A0A9P0BI74"/>
<evidence type="ECO:0000256" key="1">
    <source>
        <dbReference type="SAM" id="MobiDB-lite"/>
    </source>
</evidence>
<sequence>MVHSWDIVVWAQENTIDYVPSSWANHTKTKYKYPVGKNDFKMRKIINNNGSLENEPFEWFDAVCKVEYVKDLQKAKELCDKGQYTSNLEITDQECDNEGRKKKRKIIKRLTFDSDSSDGNVPLVRGQNLIRKKFSSEPLNSQQTSSILKNTHENDTCLSENRKQFSSSPNYHKRFSNQNSESNTTVSRLALFSNQTPSSSNPGLRQVSSGSRQISNDLAPLLEELTEIKFYMKETKVTLSKMEHFMNNCSNKNNFADQSTMVDTSNVFLEKLPCDSKKQLEEVDALIAEPTLMKELVNFLYLAGGTNAHKSVYLAMNKLFAKELALQYSGQGKKKKIPFCNMKLYQAIFAAIRKRHNSVTDDEIKKSVSLFLATSKSRLGGKRDSLKGVEEDFEI</sequence>
<gene>
    <name evidence="2" type="ORF">MELIAE_LOCUS13233</name>
</gene>
<accession>A0A9P0BI74</accession>
<dbReference type="Proteomes" id="UP001154078">
    <property type="component" value="Chromosome 9"/>
</dbReference>
<dbReference type="PANTHER" id="PTHR34153">
    <property type="entry name" value="SI:CH211-262H13.3-RELATED-RELATED"/>
    <property type="match status" value="1"/>
</dbReference>
<evidence type="ECO:0000313" key="3">
    <source>
        <dbReference type="Proteomes" id="UP001154078"/>
    </source>
</evidence>
<name>A0A9P0BI74_BRAAE</name>
<dbReference type="PANTHER" id="PTHR34153:SF2">
    <property type="entry name" value="SI:CH211-262H13.3-RELATED"/>
    <property type="match status" value="1"/>
</dbReference>
<feature type="region of interest" description="Disordered" evidence="1">
    <location>
        <begin position="161"/>
        <end position="182"/>
    </location>
</feature>
<reference evidence="2" key="1">
    <citation type="submission" date="2021-12" db="EMBL/GenBank/DDBJ databases">
        <authorList>
            <person name="King R."/>
        </authorList>
    </citation>
    <scope>NUCLEOTIDE SEQUENCE</scope>
</reference>
<dbReference type="EMBL" id="OV121140">
    <property type="protein sequence ID" value="CAH0564763.1"/>
    <property type="molecule type" value="Genomic_DNA"/>
</dbReference>
<keyword evidence="3" id="KW-1185">Reference proteome</keyword>
<proteinExistence type="predicted"/>
<evidence type="ECO:0000313" key="2">
    <source>
        <dbReference type="EMBL" id="CAH0564763.1"/>
    </source>
</evidence>